<dbReference type="AlphaFoldDB" id="A0A4Z2I3H2"/>
<organism evidence="2 3">
    <name type="scientific">Liparis tanakae</name>
    <name type="common">Tanaka's snailfish</name>
    <dbReference type="NCBI Taxonomy" id="230148"/>
    <lineage>
        <taxon>Eukaryota</taxon>
        <taxon>Metazoa</taxon>
        <taxon>Chordata</taxon>
        <taxon>Craniata</taxon>
        <taxon>Vertebrata</taxon>
        <taxon>Euteleostomi</taxon>
        <taxon>Actinopterygii</taxon>
        <taxon>Neopterygii</taxon>
        <taxon>Teleostei</taxon>
        <taxon>Neoteleostei</taxon>
        <taxon>Acanthomorphata</taxon>
        <taxon>Eupercaria</taxon>
        <taxon>Perciformes</taxon>
        <taxon>Cottioidei</taxon>
        <taxon>Cottales</taxon>
        <taxon>Liparidae</taxon>
        <taxon>Liparis</taxon>
    </lineage>
</organism>
<sequence>MQPQSGPSLEAELKQDERNNTKIKLTAAPSQQPDPTSSTSMHHVTDHSVSGLGSGSASLGAGGDLFPPWSRSGSCCGCRCPGPSKHHCSSYE</sequence>
<gene>
    <name evidence="2" type="ORF">EYF80_017226</name>
</gene>
<comment type="caution">
    <text evidence="2">The sequence shown here is derived from an EMBL/GenBank/DDBJ whole genome shotgun (WGS) entry which is preliminary data.</text>
</comment>
<evidence type="ECO:0000313" key="3">
    <source>
        <dbReference type="Proteomes" id="UP000314294"/>
    </source>
</evidence>
<reference evidence="2 3" key="1">
    <citation type="submission" date="2019-03" db="EMBL/GenBank/DDBJ databases">
        <title>First draft genome of Liparis tanakae, snailfish: a comprehensive survey of snailfish specific genes.</title>
        <authorList>
            <person name="Kim W."/>
            <person name="Song I."/>
            <person name="Jeong J.-H."/>
            <person name="Kim D."/>
            <person name="Kim S."/>
            <person name="Ryu S."/>
            <person name="Song J.Y."/>
            <person name="Lee S.K."/>
        </authorList>
    </citation>
    <scope>NUCLEOTIDE SEQUENCE [LARGE SCALE GENOMIC DNA]</scope>
    <source>
        <tissue evidence="2">Muscle</tissue>
    </source>
</reference>
<keyword evidence="3" id="KW-1185">Reference proteome</keyword>
<feature type="compositionally biased region" description="Low complexity" evidence="1">
    <location>
        <begin position="29"/>
        <end position="40"/>
    </location>
</feature>
<dbReference type="Proteomes" id="UP000314294">
    <property type="component" value="Unassembled WGS sequence"/>
</dbReference>
<feature type="compositionally biased region" description="Basic and acidic residues" evidence="1">
    <location>
        <begin position="11"/>
        <end position="20"/>
    </location>
</feature>
<dbReference type="EMBL" id="SRLO01000135">
    <property type="protein sequence ID" value="TNN72619.1"/>
    <property type="molecule type" value="Genomic_DNA"/>
</dbReference>
<evidence type="ECO:0000313" key="2">
    <source>
        <dbReference type="EMBL" id="TNN72619.1"/>
    </source>
</evidence>
<accession>A0A4Z2I3H2</accession>
<evidence type="ECO:0000256" key="1">
    <source>
        <dbReference type="SAM" id="MobiDB-lite"/>
    </source>
</evidence>
<proteinExistence type="predicted"/>
<feature type="region of interest" description="Disordered" evidence="1">
    <location>
        <begin position="1"/>
        <end position="56"/>
    </location>
</feature>
<protein>
    <submittedName>
        <fullName evidence="2">Uncharacterized protein</fullName>
    </submittedName>
</protein>
<name>A0A4Z2I3H2_9TELE</name>